<dbReference type="Proteomes" id="UP000240535">
    <property type="component" value="Unassembled WGS sequence"/>
</dbReference>
<keyword evidence="1" id="KW-0472">Membrane</keyword>
<keyword evidence="1" id="KW-1133">Transmembrane helix</keyword>
<organism evidence="2 3">
    <name type="scientific">Campylobacter blaseri</name>
    <dbReference type="NCBI Taxonomy" id="2042961"/>
    <lineage>
        <taxon>Bacteria</taxon>
        <taxon>Pseudomonadati</taxon>
        <taxon>Campylobacterota</taxon>
        <taxon>Epsilonproteobacteria</taxon>
        <taxon>Campylobacterales</taxon>
        <taxon>Campylobacteraceae</taxon>
        <taxon>Campylobacter</taxon>
    </lineage>
</organism>
<reference evidence="3" key="1">
    <citation type="submission" date="2017-10" db="EMBL/GenBank/DDBJ databases">
        <title>Campylobacter species from seals.</title>
        <authorList>
            <person name="Gilbert M.J."/>
            <person name="Zomer A.L."/>
            <person name="Timmerman A.J."/>
            <person name="Duim B."/>
            <person name="Wagenaar J.A."/>
        </authorList>
    </citation>
    <scope>NUCLEOTIDE SEQUENCE [LARGE SCALE GENOMIC DNA]</scope>
    <source>
        <strain evidence="3">17S00004-5</strain>
    </source>
</reference>
<keyword evidence="1" id="KW-0812">Transmembrane</keyword>
<evidence type="ECO:0000256" key="1">
    <source>
        <dbReference type="SAM" id="Phobius"/>
    </source>
</evidence>
<dbReference type="EMBL" id="PDHH01000003">
    <property type="protein sequence ID" value="PSM52317.1"/>
    <property type="molecule type" value="Genomic_DNA"/>
</dbReference>
<proteinExistence type="predicted"/>
<gene>
    <name evidence="2" type="ORF">CQ405_04495</name>
</gene>
<evidence type="ECO:0000313" key="3">
    <source>
        <dbReference type="Proteomes" id="UP000240535"/>
    </source>
</evidence>
<feature type="transmembrane region" description="Helical" evidence="1">
    <location>
        <begin position="38"/>
        <end position="58"/>
    </location>
</feature>
<sequence>MALKDDIKNIKNSASSEEQFLESIIKSEIFIKKYKKPLIVIVFAVIVFIILNTILGYVKESKFNSANEAYSELILNPKNENAKDILRSKNENLFSLYEFRQALDNKDMNKINELSNNGKIDPILKDIISFTANKDSGEIMESYKTLLDGYELLKAGKIKEANSEFIKIPPDSELASIVKNLRHYNGIKNEKN</sequence>
<dbReference type="OrthoDB" id="5334020at2"/>
<dbReference type="AlphaFoldDB" id="A0A2P8R1D6"/>
<evidence type="ECO:0008006" key="4">
    <source>
        <dbReference type="Google" id="ProtNLM"/>
    </source>
</evidence>
<dbReference type="RefSeq" id="WP_106871062.1">
    <property type="nucleotide sequence ID" value="NZ_CP053841.1"/>
</dbReference>
<name>A0A2P8R1D6_9BACT</name>
<evidence type="ECO:0000313" key="2">
    <source>
        <dbReference type="EMBL" id="PSM52317.1"/>
    </source>
</evidence>
<keyword evidence="3" id="KW-1185">Reference proteome</keyword>
<accession>A0A2P8R1D6</accession>
<comment type="caution">
    <text evidence="2">The sequence shown here is derived from an EMBL/GenBank/DDBJ whole genome shotgun (WGS) entry which is preliminary data.</text>
</comment>
<protein>
    <recommendedName>
        <fullName evidence="4">Tetratricopeptide repeat-like domain-containing protein</fullName>
    </recommendedName>
</protein>